<dbReference type="Pfam" id="PF00005">
    <property type="entry name" value="ABC_tran"/>
    <property type="match status" value="1"/>
</dbReference>
<dbReference type="GO" id="GO:0140359">
    <property type="term" value="F:ABC-type transporter activity"/>
    <property type="evidence" value="ECO:0007669"/>
    <property type="project" value="InterPro"/>
</dbReference>
<comment type="caution">
    <text evidence="8">The sequence shown here is derived from an EMBL/GenBank/DDBJ whole genome shotgun (WGS) entry which is preliminary data.</text>
</comment>
<sequence>MEKSLTRYIWNHTRRQQVFILLIVALSMIPYFLAFDLPKQIVNGPIQGDGFEGVNSTQLFMHLTLDLPYMGTITLFPGIELTRFGMLMGLSLTFLALVIINGLFKYYINTYKGRLGERLLRRIRFQLIDRILLFPPSHFKRVKGAEISSMIKDEVEPLGGFTGDAFVQPALLGGQALSALFFILVQNFWLGLIAAFMAAIQVGIIPQMRRRLIELGRQRQLSARQLAGRIGEMVDGIGTIHAYDTSNYERADAAHRLGEIFKIRYDLYQWKFIVKFINNFLAQLTPFFFYSLGGYLTLRGSLDVGQLVAVINAYKELPGPLKELIDWDQARQDVQVKYEQVFEQFDSPLMIDAKIQALSPEAAAAITGPIVIAGLSLDDDSGTRLLDQASLTIHPGETIGIVGTAGAEALADALGRTLWPTSGKITFGDTDLHELPESVTGRRISYVSADTYFFHASLKENLVYGLKHAPLKPKEYNGADLEHRKWEIREAKLAENPDIDINSDWIDYASSPAGSDEEEQFLKSMLAVLDTVQLSPDVLEFALRSSIDPLTDLHLAARIVELRQALRTELEQANLSGLIVPFEPDSYNAEATVGENIMFGTMRDSSTGSRKIIDSDYFRSLMRGSGLSDTLFDMGYTIAENVVEIFSDLAPDHPFFQQLTFMTADDIPGYQQMLQRLQGKGYKDATEAEKRAMLRLSFFYIEPRQRFGLLTQEVMDKIVEVRHMFHEKLPDDLRSWIEPYDPERYGTSASLLDNILFGKISHRYPDASRRITKIVADAMKKQGLYDKVLAVGLEFNLGAGGKRLGPLQRQKLNLARALIRKSDYYVLNRPLPGLDHRMQQEIVDNVISFLRNDGANPAVLWVLSNPSLSKMFDRVIVINHGSIVADGPYETLLEENDTFKEMIAA</sequence>
<protein>
    <recommendedName>
        <fullName evidence="10">ABC transporter permease/ATP-binding protein</fullName>
    </recommendedName>
</protein>
<dbReference type="PROSITE" id="PS50893">
    <property type="entry name" value="ABC_TRANSPORTER_2"/>
    <property type="match status" value="1"/>
</dbReference>
<keyword evidence="3 5" id="KW-1133">Transmembrane helix</keyword>
<dbReference type="PROSITE" id="PS50929">
    <property type="entry name" value="ABC_TM1F"/>
    <property type="match status" value="1"/>
</dbReference>
<evidence type="ECO:0000256" key="1">
    <source>
        <dbReference type="ARBA" id="ARBA00004651"/>
    </source>
</evidence>
<dbReference type="PANTHER" id="PTHR24221:SF654">
    <property type="entry name" value="ATP-BINDING CASSETTE SUB-FAMILY B MEMBER 6"/>
    <property type="match status" value="1"/>
</dbReference>
<evidence type="ECO:0000313" key="9">
    <source>
        <dbReference type="Proteomes" id="UP000028701"/>
    </source>
</evidence>
<feature type="transmembrane region" description="Helical" evidence="5">
    <location>
        <begin position="18"/>
        <end position="35"/>
    </location>
</feature>
<dbReference type="RefSeq" id="WP_045230818.1">
    <property type="nucleotide sequence ID" value="NZ_BBJU01000016.1"/>
</dbReference>
<feature type="domain" description="ABC transmembrane type-1" evidence="7">
    <location>
        <begin position="75"/>
        <end position="326"/>
    </location>
</feature>
<dbReference type="SUPFAM" id="SSF90123">
    <property type="entry name" value="ABC transporter transmembrane region"/>
    <property type="match status" value="1"/>
</dbReference>
<dbReference type="InterPro" id="IPR003439">
    <property type="entry name" value="ABC_transporter-like_ATP-bd"/>
</dbReference>
<dbReference type="InterPro" id="IPR039421">
    <property type="entry name" value="Type_1_exporter"/>
</dbReference>
<dbReference type="PANTHER" id="PTHR24221">
    <property type="entry name" value="ATP-BINDING CASSETTE SUB-FAMILY B"/>
    <property type="match status" value="1"/>
</dbReference>
<evidence type="ECO:0000256" key="3">
    <source>
        <dbReference type="ARBA" id="ARBA00022989"/>
    </source>
</evidence>
<keyword evidence="2 5" id="KW-0812">Transmembrane</keyword>
<feature type="transmembrane region" description="Helical" evidence="5">
    <location>
        <begin position="179"/>
        <end position="205"/>
    </location>
</feature>
<dbReference type="InterPro" id="IPR027417">
    <property type="entry name" value="P-loop_NTPase"/>
</dbReference>
<comment type="subcellular location">
    <subcellularLocation>
        <location evidence="1">Cell membrane</location>
        <topology evidence="1">Multi-pass membrane protein</topology>
    </subcellularLocation>
</comment>
<name>A0A081CX69_9HYPH</name>
<evidence type="ECO:0000256" key="4">
    <source>
        <dbReference type="ARBA" id="ARBA00023136"/>
    </source>
</evidence>
<dbReference type="EMBL" id="BBJU01000016">
    <property type="protein sequence ID" value="GAK71265.1"/>
    <property type="molecule type" value="Genomic_DNA"/>
</dbReference>
<dbReference type="eggNOG" id="COG1132">
    <property type="taxonomic scope" value="Bacteria"/>
</dbReference>
<dbReference type="GO" id="GO:0034040">
    <property type="term" value="F:ATPase-coupled lipid transmembrane transporter activity"/>
    <property type="evidence" value="ECO:0007669"/>
    <property type="project" value="TreeGrafter"/>
</dbReference>
<keyword evidence="4 5" id="KW-0472">Membrane</keyword>
<dbReference type="GO" id="GO:0005886">
    <property type="term" value="C:plasma membrane"/>
    <property type="evidence" value="ECO:0007669"/>
    <property type="project" value="UniProtKB-SubCell"/>
</dbReference>
<evidence type="ECO:0008006" key="10">
    <source>
        <dbReference type="Google" id="ProtNLM"/>
    </source>
</evidence>
<evidence type="ECO:0000313" key="8">
    <source>
        <dbReference type="EMBL" id="GAK71265.1"/>
    </source>
</evidence>
<dbReference type="Pfam" id="PF00664">
    <property type="entry name" value="ABC_membrane"/>
    <property type="match status" value="1"/>
</dbReference>
<dbReference type="Gene3D" id="1.20.1560.10">
    <property type="entry name" value="ABC transporter type 1, transmembrane domain"/>
    <property type="match status" value="1"/>
</dbReference>
<evidence type="ECO:0000259" key="7">
    <source>
        <dbReference type="PROSITE" id="PS50929"/>
    </source>
</evidence>
<feature type="domain" description="ABC transporter" evidence="6">
    <location>
        <begin position="370"/>
        <end position="905"/>
    </location>
</feature>
<dbReference type="Gene3D" id="3.40.50.300">
    <property type="entry name" value="P-loop containing nucleotide triphosphate hydrolases"/>
    <property type="match status" value="2"/>
</dbReference>
<dbReference type="CDD" id="cd07346">
    <property type="entry name" value="ABC_6TM_exporters"/>
    <property type="match status" value="1"/>
</dbReference>
<dbReference type="SUPFAM" id="SSF52540">
    <property type="entry name" value="P-loop containing nucleoside triphosphate hydrolases"/>
    <property type="match status" value="1"/>
</dbReference>
<accession>A0A081CX69</accession>
<dbReference type="Proteomes" id="UP000028701">
    <property type="component" value="Unassembled WGS sequence"/>
</dbReference>
<dbReference type="GO" id="GO:0005524">
    <property type="term" value="F:ATP binding"/>
    <property type="evidence" value="ECO:0007669"/>
    <property type="project" value="InterPro"/>
</dbReference>
<reference evidence="8 9" key="1">
    <citation type="submission" date="2014-08" db="EMBL/GenBank/DDBJ databases">
        <title>Whole genome shotgun sequence of Rhizobium rubi NBRC 13261.</title>
        <authorList>
            <person name="Katano-Makiyama Y."/>
            <person name="Hosoyama A."/>
            <person name="Hashimoto M."/>
            <person name="Hosoyama Y."/>
            <person name="Noguchi M."/>
            <person name="Tsuchikane K."/>
            <person name="Uohara A."/>
            <person name="Ohji S."/>
            <person name="Ichikawa N."/>
            <person name="Kimura A."/>
            <person name="Yamazoe A."/>
            <person name="Fujita N."/>
        </authorList>
    </citation>
    <scope>NUCLEOTIDE SEQUENCE [LARGE SCALE GENOMIC DNA]</scope>
    <source>
        <strain evidence="8 9">NBRC 13261</strain>
    </source>
</reference>
<dbReference type="eggNOG" id="COG4988">
    <property type="taxonomic scope" value="Bacteria"/>
</dbReference>
<evidence type="ECO:0000256" key="5">
    <source>
        <dbReference type="SAM" id="Phobius"/>
    </source>
</evidence>
<dbReference type="InterPro" id="IPR036640">
    <property type="entry name" value="ABC1_TM_sf"/>
</dbReference>
<feature type="transmembrane region" description="Helical" evidence="5">
    <location>
        <begin position="86"/>
        <end position="108"/>
    </location>
</feature>
<dbReference type="GO" id="GO:0016887">
    <property type="term" value="F:ATP hydrolysis activity"/>
    <property type="evidence" value="ECO:0007669"/>
    <property type="project" value="InterPro"/>
</dbReference>
<dbReference type="InterPro" id="IPR011527">
    <property type="entry name" value="ABC1_TM_dom"/>
</dbReference>
<evidence type="ECO:0000259" key="6">
    <source>
        <dbReference type="PROSITE" id="PS50893"/>
    </source>
</evidence>
<gene>
    <name evidence="8" type="ORF">RRU01S_16_00270</name>
</gene>
<proteinExistence type="predicted"/>
<organism evidence="8 9">
    <name type="scientific">Agrobacterium rubi TR3 = NBRC 13261</name>
    <dbReference type="NCBI Taxonomy" id="1368415"/>
    <lineage>
        <taxon>Bacteria</taxon>
        <taxon>Pseudomonadati</taxon>
        <taxon>Pseudomonadota</taxon>
        <taxon>Alphaproteobacteria</taxon>
        <taxon>Hyphomicrobiales</taxon>
        <taxon>Rhizobiaceae</taxon>
        <taxon>Rhizobium/Agrobacterium group</taxon>
        <taxon>Agrobacterium</taxon>
    </lineage>
</organism>
<dbReference type="OrthoDB" id="9760920at2"/>
<evidence type="ECO:0000256" key="2">
    <source>
        <dbReference type="ARBA" id="ARBA00022692"/>
    </source>
</evidence>
<dbReference type="AlphaFoldDB" id="A0A081CX69"/>